<reference evidence="10 11" key="1">
    <citation type="submission" date="2013-03" db="EMBL/GenBank/DDBJ databases">
        <title>The Genome Sequence of Phialophora europaea CBS 101466.</title>
        <authorList>
            <consortium name="The Broad Institute Genomics Platform"/>
            <person name="Cuomo C."/>
            <person name="de Hoog S."/>
            <person name="Gorbushina A."/>
            <person name="Walker B."/>
            <person name="Young S.K."/>
            <person name="Zeng Q."/>
            <person name="Gargeya S."/>
            <person name="Fitzgerald M."/>
            <person name="Haas B."/>
            <person name="Abouelleil A."/>
            <person name="Allen A.W."/>
            <person name="Alvarado L."/>
            <person name="Arachchi H.M."/>
            <person name="Berlin A.M."/>
            <person name="Chapman S.B."/>
            <person name="Gainer-Dewar J."/>
            <person name="Goldberg J."/>
            <person name="Griggs A."/>
            <person name="Gujja S."/>
            <person name="Hansen M."/>
            <person name="Howarth C."/>
            <person name="Imamovic A."/>
            <person name="Ireland A."/>
            <person name="Larimer J."/>
            <person name="McCowan C."/>
            <person name="Murphy C."/>
            <person name="Pearson M."/>
            <person name="Poon T.W."/>
            <person name="Priest M."/>
            <person name="Roberts A."/>
            <person name="Saif S."/>
            <person name="Shea T."/>
            <person name="Sisk P."/>
            <person name="Sykes S."/>
            <person name="Wortman J."/>
            <person name="Nusbaum C."/>
            <person name="Birren B."/>
        </authorList>
    </citation>
    <scope>NUCLEOTIDE SEQUENCE [LARGE SCALE GENOMIC DNA]</scope>
    <source>
        <strain evidence="10 11">CBS 101466</strain>
    </source>
</reference>
<keyword evidence="4 7" id="KW-0863">Zinc-finger</keyword>
<dbReference type="GeneID" id="19970624"/>
<feature type="region of interest" description="Disordered" evidence="8">
    <location>
        <begin position="91"/>
        <end position="138"/>
    </location>
</feature>
<dbReference type="OrthoDB" id="10018191at2759"/>
<name>W2RYE3_CYPE1</name>
<organism evidence="10 11">
    <name type="scientific">Cyphellophora europaea (strain CBS 101466)</name>
    <name type="common">Phialophora europaea</name>
    <dbReference type="NCBI Taxonomy" id="1220924"/>
    <lineage>
        <taxon>Eukaryota</taxon>
        <taxon>Fungi</taxon>
        <taxon>Dikarya</taxon>
        <taxon>Ascomycota</taxon>
        <taxon>Pezizomycotina</taxon>
        <taxon>Eurotiomycetes</taxon>
        <taxon>Chaetothyriomycetidae</taxon>
        <taxon>Chaetothyriales</taxon>
        <taxon>Cyphellophoraceae</taxon>
        <taxon>Cyphellophora</taxon>
    </lineage>
</organism>
<dbReference type="PANTHER" id="PTHR40626">
    <property type="entry name" value="MIP31509P"/>
    <property type="match status" value="1"/>
</dbReference>
<dbReference type="Pfam" id="PF04082">
    <property type="entry name" value="Fungal_trans"/>
    <property type="match status" value="1"/>
</dbReference>
<dbReference type="InterPro" id="IPR007219">
    <property type="entry name" value="XnlR_reg_dom"/>
</dbReference>
<evidence type="ECO:0000313" key="11">
    <source>
        <dbReference type="Proteomes" id="UP000030752"/>
    </source>
</evidence>
<dbReference type="eggNOG" id="KOG1721">
    <property type="taxonomic scope" value="Eukaryota"/>
</dbReference>
<dbReference type="GO" id="GO:0008270">
    <property type="term" value="F:zinc ion binding"/>
    <property type="evidence" value="ECO:0007669"/>
    <property type="project" value="UniProtKB-KW"/>
</dbReference>
<dbReference type="RefSeq" id="XP_008715859.1">
    <property type="nucleotide sequence ID" value="XM_008717637.1"/>
</dbReference>
<dbReference type="EMBL" id="KB822719">
    <property type="protein sequence ID" value="ETN41350.1"/>
    <property type="molecule type" value="Genomic_DNA"/>
</dbReference>
<feature type="region of interest" description="Disordered" evidence="8">
    <location>
        <begin position="143"/>
        <end position="162"/>
    </location>
</feature>
<dbReference type="Proteomes" id="UP000030752">
    <property type="component" value="Unassembled WGS sequence"/>
</dbReference>
<evidence type="ECO:0000259" key="9">
    <source>
        <dbReference type="PROSITE" id="PS50157"/>
    </source>
</evidence>
<dbReference type="HOGENOM" id="CLU_009001_1_0_1"/>
<evidence type="ECO:0000256" key="2">
    <source>
        <dbReference type="ARBA" id="ARBA00022723"/>
    </source>
</evidence>
<evidence type="ECO:0000256" key="3">
    <source>
        <dbReference type="ARBA" id="ARBA00022737"/>
    </source>
</evidence>
<evidence type="ECO:0000313" key="10">
    <source>
        <dbReference type="EMBL" id="ETN41350.1"/>
    </source>
</evidence>
<feature type="domain" description="C2H2-type" evidence="9">
    <location>
        <begin position="71"/>
        <end position="99"/>
    </location>
</feature>
<keyword evidence="11" id="KW-1185">Reference proteome</keyword>
<keyword evidence="2" id="KW-0479">Metal-binding</keyword>
<protein>
    <recommendedName>
        <fullName evidence="9">C2H2-type domain-containing protein</fullName>
    </recommendedName>
</protein>
<dbReference type="GO" id="GO:0000785">
    <property type="term" value="C:chromatin"/>
    <property type="evidence" value="ECO:0007669"/>
    <property type="project" value="TreeGrafter"/>
</dbReference>
<evidence type="ECO:0000256" key="4">
    <source>
        <dbReference type="ARBA" id="ARBA00022771"/>
    </source>
</evidence>
<dbReference type="Pfam" id="PF00096">
    <property type="entry name" value="zf-C2H2"/>
    <property type="match status" value="2"/>
</dbReference>
<dbReference type="Gene3D" id="3.30.160.60">
    <property type="entry name" value="Classic Zinc Finger"/>
    <property type="match status" value="2"/>
</dbReference>
<evidence type="ECO:0000256" key="1">
    <source>
        <dbReference type="ARBA" id="ARBA00004123"/>
    </source>
</evidence>
<feature type="compositionally biased region" description="Polar residues" evidence="8">
    <location>
        <begin position="110"/>
        <end position="127"/>
    </location>
</feature>
<dbReference type="InParanoid" id="W2RYE3"/>
<keyword evidence="3" id="KW-0677">Repeat</keyword>
<accession>W2RYE3</accession>
<evidence type="ECO:0000256" key="5">
    <source>
        <dbReference type="ARBA" id="ARBA00022833"/>
    </source>
</evidence>
<sequence length="749" mass="84193">MTSLFPATSTKHFYIAHKIVLMLVMASRETIVEQRRNQRDSKRKCPVCARTFSKTEHLERHVRSHTKEKPFECQYCGRKYGRNDSLLRHTKDQHRDDAPPPSASSKDQRMLNQSPNDQPLSSTSSHDPNIGVSVLDGLNGMPMTPYEASLEPQNPFNTRSAGPSHWSSSLGVHDNPSWDNYQTTFGSVNWLSYGNLDDSLLRDWPFLIDDSDPGIIRVDAAHGKSKAIADLQQSWHTHLENGETNEAGVSGYTTPLPGQSQDVDDNYRQSLHRRLQIRIPDENLPSADFLNLCVRTYFERFHPVFPIVHAATFRPSKTNAVLLLSMCSIGSLFTGHPDAVPRGIRLFERLNKAILSNWEMLMRRGPDDTFAMMQAALLGQTFGLLTGQGKHLVLVDTFHGTIVAWARRSKIFHEYHQPLNDQDLEARWRKWAQTEEKIRLGLAIRIHDAEIASTLHHEAFLPLNPRRMSLAQTDALFLAPNFLEWAALSQDGSSDLATPSSEVSPGSTIPEILHERLLSIPLNCHFSIYSTLEDVLSAILQARIDETLTEDYVHSVHACLMAFRRQYGQNSSASPAEPLRGGNLILWHFNFINLYADMNLLEKSVGRDGPELRPSDLAKTIEWARSDDAKRSVAHALAIKKSLEGFRLTSEPGIHVPRAMFCSAVCLFCQAKYGDGGNQSLPCTFPELQLFDTNVTSSIRTAREPQSTGGDGSKSVYNFVDLLQRIGHWQISRKFASILSVLIHTETSQ</sequence>
<evidence type="ECO:0000256" key="8">
    <source>
        <dbReference type="SAM" id="MobiDB-lite"/>
    </source>
</evidence>
<evidence type="ECO:0000256" key="7">
    <source>
        <dbReference type="PROSITE-ProRule" id="PRU00042"/>
    </source>
</evidence>
<dbReference type="AlphaFoldDB" id="W2RYE3"/>
<dbReference type="SUPFAM" id="SSF57667">
    <property type="entry name" value="beta-beta-alpha zinc fingers"/>
    <property type="match status" value="1"/>
</dbReference>
<gene>
    <name evidence="10" type="ORF">HMPREF1541_03285</name>
</gene>
<dbReference type="InterPro" id="IPR051059">
    <property type="entry name" value="VerF-like"/>
</dbReference>
<dbReference type="PROSITE" id="PS50157">
    <property type="entry name" value="ZINC_FINGER_C2H2_2"/>
    <property type="match status" value="2"/>
</dbReference>
<proteinExistence type="predicted"/>
<dbReference type="PROSITE" id="PS00028">
    <property type="entry name" value="ZINC_FINGER_C2H2_1"/>
    <property type="match status" value="2"/>
</dbReference>
<dbReference type="PANTHER" id="PTHR40626:SF11">
    <property type="entry name" value="ZINC FINGER PROTEIN YPR022C"/>
    <property type="match status" value="1"/>
</dbReference>
<dbReference type="CDD" id="cd12148">
    <property type="entry name" value="fungal_TF_MHR"/>
    <property type="match status" value="1"/>
</dbReference>
<keyword evidence="5" id="KW-0862">Zinc</keyword>
<dbReference type="SMART" id="SM00355">
    <property type="entry name" value="ZnF_C2H2"/>
    <property type="match status" value="2"/>
</dbReference>
<dbReference type="STRING" id="1220924.W2RYE3"/>
<dbReference type="InterPro" id="IPR036236">
    <property type="entry name" value="Znf_C2H2_sf"/>
</dbReference>
<dbReference type="GO" id="GO:0000978">
    <property type="term" value="F:RNA polymerase II cis-regulatory region sequence-specific DNA binding"/>
    <property type="evidence" value="ECO:0007669"/>
    <property type="project" value="InterPro"/>
</dbReference>
<evidence type="ECO:0000256" key="6">
    <source>
        <dbReference type="ARBA" id="ARBA00023242"/>
    </source>
</evidence>
<dbReference type="GO" id="GO:0000981">
    <property type="term" value="F:DNA-binding transcription factor activity, RNA polymerase II-specific"/>
    <property type="evidence" value="ECO:0007669"/>
    <property type="project" value="InterPro"/>
</dbReference>
<feature type="compositionally biased region" description="Polar residues" evidence="8">
    <location>
        <begin position="151"/>
        <end position="162"/>
    </location>
</feature>
<keyword evidence="6" id="KW-0539">Nucleus</keyword>
<dbReference type="InterPro" id="IPR013087">
    <property type="entry name" value="Znf_C2H2_type"/>
</dbReference>
<feature type="domain" description="C2H2-type" evidence="9">
    <location>
        <begin position="43"/>
        <end position="70"/>
    </location>
</feature>
<comment type="subcellular location">
    <subcellularLocation>
        <location evidence="1">Nucleus</location>
    </subcellularLocation>
</comment>
<dbReference type="GO" id="GO:0005634">
    <property type="term" value="C:nucleus"/>
    <property type="evidence" value="ECO:0007669"/>
    <property type="project" value="UniProtKB-SubCell"/>
</dbReference>
<dbReference type="FunFam" id="3.30.160.60:FF:000100">
    <property type="entry name" value="Zinc finger 45-like"/>
    <property type="match status" value="1"/>
</dbReference>
<dbReference type="VEuPathDB" id="FungiDB:HMPREF1541_03285"/>
<dbReference type="GO" id="GO:0006351">
    <property type="term" value="P:DNA-templated transcription"/>
    <property type="evidence" value="ECO:0007669"/>
    <property type="project" value="InterPro"/>
</dbReference>